<organism evidence="7 8">
    <name type="scientific">Hermetia illucens</name>
    <name type="common">Black soldier fly</name>
    <dbReference type="NCBI Taxonomy" id="343691"/>
    <lineage>
        <taxon>Eukaryota</taxon>
        <taxon>Metazoa</taxon>
        <taxon>Ecdysozoa</taxon>
        <taxon>Arthropoda</taxon>
        <taxon>Hexapoda</taxon>
        <taxon>Insecta</taxon>
        <taxon>Pterygota</taxon>
        <taxon>Neoptera</taxon>
        <taxon>Endopterygota</taxon>
        <taxon>Diptera</taxon>
        <taxon>Brachycera</taxon>
        <taxon>Stratiomyomorpha</taxon>
        <taxon>Stratiomyidae</taxon>
        <taxon>Hermetiinae</taxon>
        <taxon>Hermetia</taxon>
    </lineage>
</organism>
<evidence type="ECO:0000313" key="7">
    <source>
        <dbReference type="EMBL" id="CAD7088194.1"/>
    </source>
</evidence>
<dbReference type="AlphaFoldDB" id="A0A7R8UYA6"/>
<feature type="transmembrane region" description="Helical" evidence="6">
    <location>
        <begin position="286"/>
        <end position="306"/>
    </location>
</feature>
<keyword evidence="2 6" id="KW-0812">Transmembrane</keyword>
<protein>
    <recommendedName>
        <fullName evidence="9">Major facilitator superfamily (MFS) profile domain-containing protein</fullName>
    </recommendedName>
</protein>
<dbReference type="InterPro" id="IPR036259">
    <property type="entry name" value="MFS_trans_sf"/>
</dbReference>
<sequence>MKEFESETFNSAGSLKIPPPLEHHSDPIRKLMVHKRQTNAAVGGLMPLISYGLYFMWGIYALFSPNRWNSTIERYHLWHATVAFFIGSKFGFFFGYYMVGRFRKIVIYAAVNTLMIISGALLIPNWTCIAAAIVSRYLGGIGLGIASLTLLVHLPEVATKDIRGAVVATISVIIAASLLSAGSLHSAEMTKVDSNIDQIFGGLIVLYAAMGLVFLMCFTMESPVFLIMNNQEQLALSSMMRLRLETHETWELRRDFHELKAYINDEKCLETVRHNDKGILSFCKILSLRLLYVLSTSFFMTAYFFHFTESISTEYGPASFLLSRLIAELLALYLIERFGRKKLLSISCTVCGFIMISAGFLTLDGEMDLVKNICAGILAIVYQTFIGLGLSPVSTVYVSEWFSVKRKRVSIMVILIAENILQSILVFPAGYAINLSMLFFSTALIQISSGYIFNIILPETKGLSLRECLHALK</sequence>
<dbReference type="GO" id="GO:0022857">
    <property type="term" value="F:transmembrane transporter activity"/>
    <property type="evidence" value="ECO:0007669"/>
    <property type="project" value="InterPro"/>
</dbReference>
<dbReference type="Proteomes" id="UP000594454">
    <property type="component" value="Chromosome 4"/>
</dbReference>
<feature type="transmembrane region" description="Helical" evidence="6">
    <location>
        <begin position="129"/>
        <end position="152"/>
    </location>
</feature>
<keyword evidence="8" id="KW-1185">Reference proteome</keyword>
<dbReference type="GO" id="GO:0016020">
    <property type="term" value="C:membrane"/>
    <property type="evidence" value="ECO:0007669"/>
    <property type="project" value="UniProtKB-SubCell"/>
</dbReference>
<evidence type="ECO:0000256" key="5">
    <source>
        <dbReference type="SAM" id="MobiDB-lite"/>
    </source>
</evidence>
<dbReference type="Pfam" id="PF00083">
    <property type="entry name" value="Sugar_tr"/>
    <property type="match status" value="1"/>
</dbReference>
<comment type="subcellular location">
    <subcellularLocation>
        <location evidence="1">Membrane</location>
        <topology evidence="1">Multi-pass membrane protein</topology>
    </subcellularLocation>
</comment>
<dbReference type="OMA" id="LMWRYRL"/>
<gene>
    <name evidence="7" type="ORF">HERILL_LOCUS10841</name>
</gene>
<evidence type="ECO:0000256" key="3">
    <source>
        <dbReference type="ARBA" id="ARBA00022989"/>
    </source>
</evidence>
<dbReference type="OrthoDB" id="6612291at2759"/>
<proteinExistence type="predicted"/>
<feature type="transmembrane region" description="Helical" evidence="6">
    <location>
        <begin position="75"/>
        <end position="98"/>
    </location>
</feature>
<dbReference type="SUPFAM" id="SSF103473">
    <property type="entry name" value="MFS general substrate transporter"/>
    <property type="match status" value="1"/>
</dbReference>
<evidence type="ECO:0000313" key="8">
    <source>
        <dbReference type="Proteomes" id="UP000594454"/>
    </source>
</evidence>
<dbReference type="InterPro" id="IPR005828">
    <property type="entry name" value="MFS_sugar_transport-like"/>
</dbReference>
<evidence type="ECO:0008006" key="9">
    <source>
        <dbReference type="Google" id="ProtNLM"/>
    </source>
</evidence>
<feature type="transmembrane region" description="Helical" evidence="6">
    <location>
        <begin position="40"/>
        <end position="63"/>
    </location>
</feature>
<feature type="transmembrane region" description="Helical" evidence="6">
    <location>
        <begin position="105"/>
        <end position="123"/>
    </location>
</feature>
<dbReference type="EMBL" id="LR899012">
    <property type="protein sequence ID" value="CAD7088194.1"/>
    <property type="molecule type" value="Genomic_DNA"/>
</dbReference>
<dbReference type="PANTHER" id="PTHR23529">
    <property type="entry name" value="GH19118P-RELATED"/>
    <property type="match status" value="1"/>
</dbReference>
<keyword evidence="4 6" id="KW-0472">Membrane</keyword>
<evidence type="ECO:0000256" key="4">
    <source>
        <dbReference type="ARBA" id="ARBA00023136"/>
    </source>
</evidence>
<feature type="transmembrane region" description="Helical" evidence="6">
    <location>
        <begin position="437"/>
        <end position="457"/>
    </location>
</feature>
<dbReference type="PROSITE" id="PS00216">
    <property type="entry name" value="SUGAR_TRANSPORT_1"/>
    <property type="match status" value="1"/>
</dbReference>
<evidence type="ECO:0000256" key="1">
    <source>
        <dbReference type="ARBA" id="ARBA00004141"/>
    </source>
</evidence>
<reference evidence="7 8" key="1">
    <citation type="submission" date="2020-11" db="EMBL/GenBank/DDBJ databases">
        <authorList>
            <person name="Wallbank WR R."/>
            <person name="Pardo Diaz C."/>
            <person name="Kozak K."/>
            <person name="Martin S."/>
            <person name="Jiggins C."/>
            <person name="Moest M."/>
            <person name="Warren A I."/>
            <person name="Generalovic N T."/>
            <person name="Byers J.R.P. K."/>
            <person name="Montejo-Kovacevich G."/>
            <person name="Yen C E."/>
        </authorList>
    </citation>
    <scope>NUCLEOTIDE SEQUENCE [LARGE SCALE GENOMIC DNA]</scope>
</reference>
<feature type="transmembrane region" description="Helical" evidence="6">
    <location>
        <begin position="409"/>
        <end position="431"/>
    </location>
</feature>
<dbReference type="InParanoid" id="A0A7R8UYA6"/>
<feature type="transmembrane region" description="Helical" evidence="6">
    <location>
        <begin position="199"/>
        <end position="218"/>
    </location>
</feature>
<feature type="transmembrane region" description="Helical" evidence="6">
    <location>
        <begin position="343"/>
        <end position="363"/>
    </location>
</feature>
<dbReference type="InterPro" id="IPR005829">
    <property type="entry name" value="Sugar_transporter_CS"/>
</dbReference>
<dbReference type="PANTHER" id="PTHR23529:SF2">
    <property type="entry name" value="GH19118P-RELATED"/>
    <property type="match status" value="1"/>
</dbReference>
<evidence type="ECO:0000256" key="2">
    <source>
        <dbReference type="ARBA" id="ARBA00022692"/>
    </source>
</evidence>
<feature type="transmembrane region" description="Helical" evidence="6">
    <location>
        <begin position="375"/>
        <end position="397"/>
    </location>
</feature>
<feature type="transmembrane region" description="Helical" evidence="6">
    <location>
        <begin position="318"/>
        <end position="336"/>
    </location>
</feature>
<name>A0A7R8UYA6_HERIL</name>
<dbReference type="Gene3D" id="1.20.1250.20">
    <property type="entry name" value="MFS general substrate transporter like domains"/>
    <property type="match status" value="1"/>
</dbReference>
<evidence type="ECO:0000256" key="6">
    <source>
        <dbReference type="SAM" id="Phobius"/>
    </source>
</evidence>
<feature type="region of interest" description="Disordered" evidence="5">
    <location>
        <begin position="1"/>
        <end position="22"/>
    </location>
</feature>
<accession>A0A7R8UYA6</accession>
<keyword evidence="3 6" id="KW-1133">Transmembrane helix</keyword>
<feature type="transmembrane region" description="Helical" evidence="6">
    <location>
        <begin position="164"/>
        <end position="187"/>
    </location>
</feature>